<dbReference type="PANTHER" id="PTHR45444:SF3">
    <property type="entry name" value="XANTHINE DEHYDROGENASE"/>
    <property type="match status" value="1"/>
</dbReference>
<accession>R7QL65</accession>
<comment type="cofactor">
    <cofactor evidence="9">
        <name>[2Fe-2S] cluster</name>
        <dbReference type="ChEBI" id="CHEBI:190135"/>
    </cofactor>
</comment>
<evidence type="ECO:0000256" key="7">
    <source>
        <dbReference type="ARBA" id="ARBA00023004"/>
    </source>
</evidence>
<evidence type="ECO:0000256" key="6">
    <source>
        <dbReference type="ARBA" id="ARBA00023002"/>
    </source>
</evidence>
<dbReference type="SUPFAM" id="SSF56003">
    <property type="entry name" value="Molybdenum cofactor-binding domain"/>
    <property type="match status" value="1"/>
</dbReference>
<comment type="similarity">
    <text evidence="3">Belongs to the xanthine dehydrogenase family.</text>
</comment>
<comment type="cofactor">
    <cofactor evidence="2">
        <name>FAD</name>
        <dbReference type="ChEBI" id="CHEBI:57692"/>
    </cofactor>
</comment>
<dbReference type="Proteomes" id="UP000012073">
    <property type="component" value="Unassembled WGS sequence"/>
</dbReference>
<keyword evidence="4" id="KW-0001">2Fe-2S</keyword>
<evidence type="ECO:0000256" key="3">
    <source>
        <dbReference type="ARBA" id="ARBA00006849"/>
    </source>
</evidence>
<dbReference type="KEGG" id="ccp:CHC_T00000194001"/>
<dbReference type="GO" id="GO:0016491">
    <property type="term" value="F:oxidoreductase activity"/>
    <property type="evidence" value="ECO:0007669"/>
    <property type="project" value="UniProtKB-KW"/>
</dbReference>
<dbReference type="GeneID" id="17326906"/>
<dbReference type="STRING" id="2769.R7QL65"/>
<dbReference type="InterPro" id="IPR046867">
    <property type="entry name" value="AldOxase/xan_DH_MoCoBD2"/>
</dbReference>
<evidence type="ECO:0000256" key="5">
    <source>
        <dbReference type="ARBA" id="ARBA00022723"/>
    </source>
</evidence>
<evidence type="ECO:0000256" key="1">
    <source>
        <dbReference type="ARBA" id="ARBA00001924"/>
    </source>
</evidence>
<proteinExistence type="inferred from homology"/>
<dbReference type="Gene3D" id="3.30.365.10">
    <property type="entry name" value="Aldehyde oxidase/xanthine dehydrogenase, molybdopterin binding domain"/>
    <property type="match status" value="2"/>
</dbReference>
<dbReference type="GO" id="GO:0051537">
    <property type="term" value="F:2 iron, 2 sulfur cluster binding"/>
    <property type="evidence" value="ECO:0007669"/>
    <property type="project" value="UniProtKB-KW"/>
</dbReference>
<keyword evidence="5" id="KW-0479">Metal-binding</keyword>
<keyword evidence="12" id="KW-1185">Reference proteome</keyword>
<organism evidence="11 12">
    <name type="scientific">Chondrus crispus</name>
    <name type="common">Carrageen Irish moss</name>
    <name type="synonym">Polymorpha crispa</name>
    <dbReference type="NCBI Taxonomy" id="2769"/>
    <lineage>
        <taxon>Eukaryota</taxon>
        <taxon>Rhodophyta</taxon>
        <taxon>Florideophyceae</taxon>
        <taxon>Rhodymeniophycidae</taxon>
        <taxon>Gigartinales</taxon>
        <taxon>Gigartinaceae</taxon>
        <taxon>Chondrus</taxon>
    </lineage>
</organism>
<evidence type="ECO:0000256" key="8">
    <source>
        <dbReference type="ARBA" id="ARBA00023014"/>
    </source>
</evidence>
<dbReference type="FunFam" id="3.30.365.10:FF:000002">
    <property type="entry name" value="Xanthine dehydrogenase oxidase"/>
    <property type="match status" value="1"/>
</dbReference>
<protein>
    <recommendedName>
        <fullName evidence="10">Aldehyde oxidase/xanthine dehydrogenase second molybdopterin binding domain-containing protein</fullName>
    </recommendedName>
</protein>
<evidence type="ECO:0000256" key="2">
    <source>
        <dbReference type="ARBA" id="ARBA00001974"/>
    </source>
</evidence>
<evidence type="ECO:0000259" key="10">
    <source>
        <dbReference type="Pfam" id="PF20256"/>
    </source>
</evidence>
<gene>
    <name evidence="11" type="ORF">CHC_T00000194001</name>
</gene>
<name>R7QL65_CHOCR</name>
<dbReference type="GO" id="GO:0005506">
    <property type="term" value="F:iron ion binding"/>
    <property type="evidence" value="ECO:0007669"/>
    <property type="project" value="InterPro"/>
</dbReference>
<evidence type="ECO:0000256" key="9">
    <source>
        <dbReference type="ARBA" id="ARBA00034078"/>
    </source>
</evidence>
<feature type="domain" description="Aldehyde oxidase/xanthine dehydrogenase second molybdopterin binding" evidence="10">
    <location>
        <begin position="17"/>
        <end position="289"/>
    </location>
</feature>
<dbReference type="OrthoDB" id="8300278at2759"/>
<dbReference type="AlphaFoldDB" id="R7QL65"/>
<reference evidence="12" key="1">
    <citation type="journal article" date="2013" name="Proc. Natl. Acad. Sci. U.S.A.">
        <title>Genome structure and metabolic features in the red seaweed Chondrus crispus shed light on evolution of the Archaeplastida.</title>
        <authorList>
            <person name="Collen J."/>
            <person name="Porcel B."/>
            <person name="Carre W."/>
            <person name="Ball S.G."/>
            <person name="Chaparro C."/>
            <person name="Tonon T."/>
            <person name="Barbeyron T."/>
            <person name="Michel G."/>
            <person name="Noel B."/>
            <person name="Valentin K."/>
            <person name="Elias M."/>
            <person name="Artiguenave F."/>
            <person name="Arun A."/>
            <person name="Aury J.M."/>
            <person name="Barbosa-Neto J.F."/>
            <person name="Bothwell J.H."/>
            <person name="Bouget F.Y."/>
            <person name="Brillet L."/>
            <person name="Cabello-Hurtado F."/>
            <person name="Capella-Gutierrez S."/>
            <person name="Charrier B."/>
            <person name="Cladiere L."/>
            <person name="Cock J.M."/>
            <person name="Coelho S.M."/>
            <person name="Colleoni C."/>
            <person name="Czjzek M."/>
            <person name="Da Silva C."/>
            <person name="Delage L."/>
            <person name="Denoeud F."/>
            <person name="Deschamps P."/>
            <person name="Dittami S.M."/>
            <person name="Gabaldon T."/>
            <person name="Gachon C.M."/>
            <person name="Groisillier A."/>
            <person name="Herve C."/>
            <person name="Jabbari K."/>
            <person name="Katinka M."/>
            <person name="Kloareg B."/>
            <person name="Kowalczyk N."/>
            <person name="Labadie K."/>
            <person name="Leblanc C."/>
            <person name="Lopez P.J."/>
            <person name="McLachlan D.H."/>
            <person name="Meslet-Cladiere L."/>
            <person name="Moustafa A."/>
            <person name="Nehr Z."/>
            <person name="Nyvall Collen P."/>
            <person name="Panaud O."/>
            <person name="Partensky F."/>
            <person name="Poulain J."/>
            <person name="Rensing S.A."/>
            <person name="Rousvoal S."/>
            <person name="Samson G."/>
            <person name="Symeonidi A."/>
            <person name="Weissenbach J."/>
            <person name="Zambounis A."/>
            <person name="Wincker P."/>
            <person name="Boyen C."/>
        </authorList>
    </citation>
    <scope>NUCLEOTIDE SEQUENCE [LARGE SCALE GENOMIC DNA]</scope>
    <source>
        <strain evidence="12">cv. Stackhouse</strain>
    </source>
</reference>
<evidence type="ECO:0000256" key="4">
    <source>
        <dbReference type="ARBA" id="ARBA00022714"/>
    </source>
</evidence>
<keyword evidence="8" id="KW-0411">Iron-sulfur</keyword>
<dbReference type="RefSeq" id="XP_005719178.1">
    <property type="nucleotide sequence ID" value="XM_005719121.1"/>
</dbReference>
<comment type="cofactor">
    <cofactor evidence="1">
        <name>Mo-molybdopterin</name>
        <dbReference type="ChEBI" id="CHEBI:71302"/>
    </cofactor>
</comment>
<dbReference type="Gramene" id="CDF39267">
    <property type="protein sequence ID" value="CDF39267"/>
    <property type="gene ID" value="CHC_T00000194001"/>
</dbReference>
<dbReference type="OMA" id="VENIMEF"/>
<dbReference type="PANTHER" id="PTHR45444">
    <property type="entry name" value="XANTHINE DEHYDROGENASE"/>
    <property type="match status" value="1"/>
</dbReference>
<dbReference type="PhylomeDB" id="R7QL65"/>
<dbReference type="FunFam" id="3.30.365.10:FF:000004">
    <property type="entry name" value="Xanthine dehydrogenase oxidase"/>
    <property type="match status" value="1"/>
</dbReference>
<dbReference type="Pfam" id="PF20256">
    <property type="entry name" value="MoCoBD_2"/>
    <property type="match status" value="1"/>
</dbReference>
<dbReference type="InterPro" id="IPR016208">
    <property type="entry name" value="Ald_Oxase/xanthine_DH-like"/>
</dbReference>
<keyword evidence="7" id="KW-0408">Iron</keyword>
<dbReference type="EMBL" id="HG002016">
    <property type="protein sequence ID" value="CDF39267.1"/>
    <property type="molecule type" value="Genomic_DNA"/>
</dbReference>
<sequence length="380" mass="41868">MTIPFRNCKYFANICFLEERRKMVDAFNESRQLRKRGISALPTMFGISFSFRALNQAGALVHLYHGDGSVLISHGGVEMGQGLHTKKGQVAATELQLPLEMIFISETATDKVPNASPTAASYSSDLYGMAVRNACQELNRNLAPCKAALGDTASWLNVVSHAWLNRISLFATGFYKTPEIDDLDLAKPGSTGSPFFYYTNGAAVSEVEIDVLTGESKNLRTDIVMDVGRPLNPALDVGQIEGAFVQGLGWCTMEEVLKGSTGAHAWLRPGHTLTLGPSTYKIPGFSDTPEDFRVKVLETRNEKDTNHSSKGIGEPPLFLAASVFFAIRDAIRSSRLQYGRDEWFQLDSPASVERIRLPFCDDLLRRVVPDEEGVRPKLTL</sequence>
<dbReference type="InterPro" id="IPR037165">
    <property type="entry name" value="AldOxase/xan_DH_Mopterin-bd_sf"/>
</dbReference>
<evidence type="ECO:0000313" key="12">
    <source>
        <dbReference type="Proteomes" id="UP000012073"/>
    </source>
</evidence>
<keyword evidence="6" id="KW-0560">Oxidoreductase</keyword>
<evidence type="ECO:0000313" key="11">
    <source>
        <dbReference type="EMBL" id="CDF39267.1"/>
    </source>
</evidence>